<sequence>MLLRLPEDLAAKLARAVAPRQRNRFLVDLLAKGLAEQEEARNQVLIDAANRMNELEAKHPELLQEAREWEAAELTDSVDVWDADFDREMFERDLAEAQKTRNQSALPAKR</sequence>
<dbReference type="RefSeq" id="WP_317702643.1">
    <property type="nucleotide sequence ID" value="NZ_CP136921.1"/>
</dbReference>
<accession>A0ABZ0J6L1</accession>
<dbReference type="EMBL" id="CP136921">
    <property type="protein sequence ID" value="WOO33276.1"/>
    <property type="molecule type" value="Genomic_DNA"/>
</dbReference>
<dbReference type="Proteomes" id="UP001303211">
    <property type="component" value="Chromosome"/>
</dbReference>
<evidence type="ECO:0000256" key="1">
    <source>
        <dbReference type="SAM" id="Coils"/>
    </source>
</evidence>
<protein>
    <recommendedName>
        <fullName evidence="4">Arc-like DNA binding domain-containing protein</fullName>
    </recommendedName>
</protein>
<feature type="coiled-coil region" evidence="1">
    <location>
        <begin position="45"/>
        <end position="72"/>
    </location>
</feature>
<keyword evidence="3" id="KW-1185">Reference proteome</keyword>
<name>A0ABZ0J6L1_9BURK</name>
<gene>
    <name evidence="2" type="ORF">P4826_04100</name>
</gene>
<evidence type="ECO:0008006" key="4">
    <source>
        <dbReference type="Google" id="ProtNLM"/>
    </source>
</evidence>
<keyword evidence="1" id="KW-0175">Coiled coil</keyword>
<evidence type="ECO:0000313" key="2">
    <source>
        <dbReference type="EMBL" id="WOO33276.1"/>
    </source>
</evidence>
<proteinExistence type="predicted"/>
<evidence type="ECO:0000313" key="3">
    <source>
        <dbReference type="Proteomes" id="UP001303211"/>
    </source>
</evidence>
<reference evidence="2 3" key="1">
    <citation type="submission" date="2023-03" db="EMBL/GenBank/DDBJ databases">
        <title>Diaphorobacter basophil sp. nov., isolated from a sewage-treatment plant.</title>
        <authorList>
            <person name="Yang K."/>
        </authorList>
    </citation>
    <scope>NUCLEOTIDE SEQUENCE [LARGE SCALE GENOMIC DNA]</scope>
    <source>
        <strain evidence="2 3">Y-1</strain>
    </source>
</reference>
<organism evidence="2 3">
    <name type="scientific">Diaphorobacter limosus</name>
    <dbReference type="NCBI Taxonomy" id="3036128"/>
    <lineage>
        <taxon>Bacteria</taxon>
        <taxon>Pseudomonadati</taxon>
        <taxon>Pseudomonadota</taxon>
        <taxon>Betaproteobacteria</taxon>
        <taxon>Burkholderiales</taxon>
        <taxon>Comamonadaceae</taxon>
        <taxon>Diaphorobacter</taxon>
    </lineage>
</organism>